<reference evidence="2" key="1">
    <citation type="submission" date="2020-10" db="EMBL/GenBank/DDBJ databases">
        <authorList>
            <person name="Gilroy R."/>
        </authorList>
    </citation>
    <scope>NUCLEOTIDE SEQUENCE</scope>
    <source>
        <strain evidence="2">CHK178-757</strain>
    </source>
</reference>
<sequence>MFCFQYPEIDMEQTGKRLKAECERQKYTVKDIQKYLKIGAYQSIYAWFEGKTLPTLDNMYALSVLLGKTVNELIVSTNEIYWQTYKFDEFNHFMIRRVRAYYCYLQKMVCLSFS</sequence>
<name>A0A9D1F4E8_9FIRM</name>
<dbReference type="SMART" id="SM00530">
    <property type="entry name" value="HTH_XRE"/>
    <property type="match status" value="1"/>
</dbReference>
<evidence type="ECO:0000259" key="1">
    <source>
        <dbReference type="PROSITE" id="PS50943"/>
    </source>
</evidence>
<comment type="caution">
    <text evidence="2">The sequence shown here is derived from an EMBL/GenBank/DDBJ whole genome shotgun (WGS) entry which is preliminary data.</text>
</comment>
<dbReference type="InterPro" id="IPR010982">
    <property type="entry name" value="Lambda_DNA-bd_dom_sf"/>
</dbReference>
<gene>
    <name evidence="2" type="ORF">IAB46_07085</name>
</gene>
<protein>
    <submittedName>
        <fullName evidence="2">Helix-turn-helix transcriptional regulator</fullName>
    </submittedName>
</protein>
<evidence type="ECO:0000313" key="3">
    <source>
        <dbReference type="Proteomes" id="UP000823927"/>
    </source>
</evidence>
<dbReference type="GO" id="GO:0003677">
    <property type="term" value="F:DNA binding"/>
    <property type="evidence" value="ECO:0007669"/>
    <property type="project" value="InterPro"/>
</dbReference>
<dbReference type="AlphaFoldDB" id="A0A9D1F4E8"/>
<dbReference type="EMBL" id="DVIT01000026">
    <property type="protein sequence ID" value="HIS47306.1"/>
    <property type="molecule type" value="Genomic_DNA"/>
</dbReference>
<feature type="domain" description="HTH cro/C1-type" evidence="1">
    <location>
        <begin position="18"/>
        <end position="73"/>
    </location>
</feature>
<evidence type="ECO:0000313" key="2">
    <source>
        <dbReference type="EMBL" id="HIS47306.1"/>
    </source>
</evidence>
<dbReference type="Gene3D" id="1.10.260.40">
    <property type="entry name" value="lambda repressor-like DNA-binding domains"/>
    <property type="match status" value="1"/>
</dbReference>
<dbReference type="SUPFAM" id="SSF47413">
    <property type="entry name" value="lambda repressor-like DNA-binding domains"/>
    <property type="match status" value="1"/>
</dbReference>
<dbReference type="Proteomes" id="UP000823927">
    <property type="component" value="Unassembled WGS sequence"/>
</dbReference>
<dbReference type="InterPro" id="IPR001387">
    <property type="entry name" value="Cro/C1-type_HTH"/>
</dbReference>
<dbReference type="PROSITE" id="PS50943">
    <property type="entry name" value="HTH_CROC1"/>
    <property type="match status" value="1"/>
</dbReference>
<proteinExistence type="predicted"/>
<dbReference type="Pfam" id="PF01381">
    <property type="entry name" value="HTH_3"/>
    <property type="match status" value="1"/>
</dbReference>
<organism evidence="2 3">
    <name type="scientific">Candidatus Scybalocola faecigallinarum</name>
    <dbReference type="NCBI Taxonomy" id="2840941"/>
    <lineage>
        <taxon>Bacteria</taxon>
        <taxon>Bacillati</taxon>
        <taxon>Bacillota</taxon>
        <taxon>Clostridia</taxon>
        <taxon>Lachnospirales</taxon>
        <taxon>Lachnospiraceae</taxon>
        <taxon>Lachnospiraceae incertae sedis</taxon>
        <taxon>Candidatus Scybalocola (ex Gilroy et al. 2021)</taxon>
    </lineage>
</organism>
<accession>A0A9D1F4E8</accession>
<reference evidence="2" key="2">
    <citation type="journal article" date="2021" name="PeerJ">
        <title>Extensive microbial diversity within the chicken gut microbiome revealed by metagenomics and culture.</title>
        <authorList>
            <person name="Gilroy R."/>
            <person name="Ravi A."/>
            <person name="Getino M."/>
            <person name="Pursley I."/>
            <person name="Horton D.L."/>
            <person name="Alikhan N.F."/>
            <person name="Baker D."/>
            <person name="Gharbi K."/>
            <person name="Hall N."/>
            <person name="Watson M."/>
            <person name="Adriaenssens E.M."/>
            <person name="Foster-Nyarko E."/>
            <person name="Jarju S."/>
            <person name="Secka A."/>
            <person name="Antonio M."/>
            <person name="Oren A."/>
            <person name="Chaudhuri R.R."/>
            <person name="La Ragione R."/>
            <person name="Hildebrand F."/>
            <person name="Pallen M.J."/>
        </authorList>
    </citation>
    <scope>NUCLEOTIDE SEQUENCE</scope>
    <source>
        <strain evidence="2">CHK178-757</strain>
    </source>
</reference>